<dbReference type="Pfam" id="PF18288">
    <property type="entry name" value="FAA_hydro_N_2"/>
    <property type="match status" value="1"/>
</dbReference>
<dbReference type="OrthoDB" id="9775905at2"/>
<dbReference type="GO" id="GO:0016787">
    <property type="term" value="F:hydrolase activity"/>
    <property type="evidence" value="ECO:0007669"/>
    <property type="project" value="UniProtKB-KW"/>
</dbReference>
<dbReference type="InterPro" id="IPR011234">
    <property type="entry name" value="Fumarylacetoacetase-like_C"/>
</dbReference>
<dbReference type="PANTHER" id="PTHR43211">
    <property type="entry name" value="FUMARYLACETOACETATE HYDROLASE"/>
    <property type="match status" value="1"/>
</dbReference>
<evidence type="ECO:0000259" key="1">
    <source>
        <dbReference type="Pfam" id="PF01557"/>
    </source>
</evidence>
<dbReference type="SUPFAM" id="SSF56529">
    <property type="entry name" value="FAH"/>
    <property type="match status" value="1"/>
</dbReference>
<dbReference type="Proteomes" id="UP000009286">
    <property type="component" value="Chromosome"/>
</dbReference>
<sequence>MKLASYKGGHDGWLMVVANDLSVWAPATDVAPTLQYALDHWADVEEDLRILSDALNSGRVKDVEKFDTGNCSAPLPRAYQIADGSAYLNHVELVRKARGAEMPPEFLHDPLMYQAVSDPILAPNDDIVVTSEEYGIDFEGEVAVITGDVPMGATPEEAAAQIRLIMLMNDVSLRNLIPAELAKGFGFFQSKPPSAFSPVAVTPDELGAAWQGGKVHLPLICTLNGRVVGKPNAGVDMQFDFGQLVAHAAKTRPLRAGAIIGSGTISNRDRAAGVACLAETRMIEKIETGVMTTPFMAFGDVIRIEMINDKGASVFGAIEQRVTRQS</sequence>
<protein>
    <submittedName>
        <fullName evidence="3">Fumarylacetoacetate (FAA) hydrolase family protein</fullName>
    </submittedName>
</protein>
<dbReference type="EMBL" id="CP002382">
    <property type="protein sequence ID" value="AEP08615.1"/>
    <property type="molecule type" value="Genomic_DNA"/>
</dbReference>
<feature type="domain" description="Fumarylacetoacetase N-terminal" evidence="2">
    <location>
        <begin position="1"/>
        <end position="77"/>
    </location>
</feature>
<dbReference type="STRING" id="856793.MICA_269"/>
<dbReference type="AlphaFoldDB" id="G2KQ73"/>
<proteinExistence type="predicted"/>
<dbReference type="HOGENOM" id="CLU_050185_0_0_5"/>
<evidence type="ECO:0000313" key="3">
    <source>
        <dbReference type="EMBL" id="AEP08615.1"/>
    </source>
</evidence>
<evidence type="ECO:0000313" key="4">
    <source>
        <dbReference type="Proteomes" id="UP000009286"/>
    </source>
</evidence>
<reference evidence="3 4" key="1">
    <citation type="journal article" date="2011" name="BMC Genomics">
        <title>Genomic insights into an obligate epibiotic bacterial predator: Micavibrio aeruginosavorus ARL-13.</title>
        <authorList>
            <person name="Wang Z."/>
            <person name="Kadouri D."/>
            <person name="Wu M."/>
        </authorList>
    </citation>
    <scope>NUCLEOTIDE SEQUENCE [LARGE SCALE GENOMIC DNA]</scope>
    <source>
        <strain evidence="3 4">ARL-13</strain>
    </source>
</reference>
<accession>G2KQ73</accession>
<gene>
    <name evidence="3" type="ordered locus">MICA_269</name>
</gene>
<dbReference type="PANTHER" id="PTHR43211:SF1">
    <property type="entry name" value="BLL6422 PROTEIN"/>
    <property type="match status" value="1"/>
</dbReference>
<keyword evidence="3" id="KW-0378">Hydrolase</keyword>
<dbReference type="InterPro" id="IPR036663">
    <property type="entry name" value="Fumarylacetoacetase_C_sf"/>
</dbReference>
<evidence type="ECO:0000259" key="2">
    <source>
        <dbReference type="Pfam" id="PF18288"/>
    </source>
</evidence>
<dbReference type="Pfam" id="PF01557">
    <property type="entry name" value="FAA_hydrolase"/>
    <property type="match status" value="1"/>
</dbReference>
<name>G2KQ73_MICAA</name>
<dbReference type="InterPro" id="IPR041072">
    <property type="entry name" value="FAA_hydro_N"/>
</dbReference>
<feature type="domain" description="Fumarylacetoacetase-like C-terminal" evidence="1">
    <location>
        <begin position="81"/>
        <end position="322"/>
    </location>
</feature>
<dbReference type="Gene3D" id="3.90.850.10">
    <property type="entry name" value="Fumarylacetoacetase-like, C-terminal domain"/>
    <property type="match status" value="1"/>
</dbReference>
<keyword evidence="4" id="KW-1185">Reference proteome</keyword>
<organism evidence="3 4">
    <name type="scientific">Micavibrio aeruginosavorus (strain ARL-13)</name>
    <dbReference type="NCBI Taxonomy" id="856793"/>
    <lineage>
        <taxon>Bacteria</taxon>
        <taxon>Pseudomonadati</taxon>
        <taxon>Bdellovibrionota</taxon>
        <taxon>Bdellovibrionia</taxon>
        <taxon>Bdellovibrionales</taxon>
        <taxon>Pseudobdellovibrionaceae</taxon>
        <taxon>Micavibrio</taxon>
    </lineage>
</organism>
<dbReference type="RefSeq" id="WP_014101838.1">
    <property type="nucleotide sequence ID" value="NC_016026.1"/>
</dbReference>
<dbReference type="KEGG" id="mai:MICA_269"/>
<dbReference type="eggNOG" id="COG0179">
    <property type="taxonomic scope" value="Bacteria"/>
</dbReference>